<dbReference type="CDD" id="cd00575">
    <property type="entry name" value="NOS_oxygenase"/>
    <property type="match status" value="1"/>
</dbReference>
<feature type="domain" description="Nitric oxide synthase (NOS)" evidence="12">
    <location>
        <begin position="66"/>
        <end position="73"/>
    </location>
</feature>
<sequence>MPSQDYLVDEAASFIKACYGELNKTVSETKERLWEVCRDIEESGSYTHTYEELAHGARMAWRNSNRCIGRLPWNSLKVFDAREAQTEEDMAGLLFEHLRIGYNQGKIRPCITIFRPADAGSDGPIRLWNQQLVRYAGYRTDQGIVGDPASADLTEACLRLGWRGTGTPYDILPLVIRIGDREPRWFELPRESVIEVPIRHPELAWFEELRLRWYAMPFICDMLLEIGGIRYTAAPFNAWYMGTEIAARNLADPDRYNVLPRLALRMGLDTSTHATLWKDKALVELNLAVLHSYHEDGISMVDHHTASDQFKRFEHNEKQRGRTVTGDWGWLIPPVSPATTHMYHKDYDNAVRKPNYFRQPSALP</sequence>
<comment type="similarity">
    <text evidence="3 11">Belongs to the NOS family. Bacterial NOS oxygenase subfamily.</text>
</comment>
<dbReference type="InterPro" id="IPR050607">
    <property type="entry name" value="NOS"/>
</dbReference>
<comment type="cofactor">
    <cofactor evidence="1 11">
        <name>heme</name>
        <dbReference type="ChEBI" id="CHEBI:30413"/>
    </cofactor>
</comment>
<dbReference type="InterPro" id="IPR044940">
    <property type="entry name" value="NOS_dom_2"/>
</dbReference>
<dbReference type="EC" id="1.14.14.47" evidence="4 11"/>
<keyword evidence="9 11" id="KW-0408">Iron</keyword>
<dbReference type="RefSeq" id="WP_341415221.1">
    <property type="nucleotide sequence ID" value="NZ_JBBPCC010000005.1"/>
</dbReference>
<dbReference type="InterPro" id="IPR044944">
    <property type="entry name" value="NOS_dom_3"/>
</dbReference>
<gene>
    <name evidence="13" type="ORF">WMW72_09575</name>
</gene>
<dbReference type="Gene3D" id="3.90.340.10">
    <property type="entry name" value="Nitric Oxide Synthase, Chain A, domain 1"/>
    <property type="match status" value="1"/>
</dbReference>
<dbReference type="InterPro" id="IPR004030">
    <property type="entry name" value="NOS_N"/>
</dbReference>
<dbReference type="EMBL" id="JBBPCC010000005">
    <property type="protein sequence ID" value="MEK8128151.1"/>
    <property type="molecule type" value="Genomic_DNA"/>
</dbReference>
<evidence type="ECO:0000256" key="8">
    <source>
        <dbReference type="ARBA" id="ARBA00023002"/>
    </source>
</evidence>
<comment type="subunit">
    <text evidence="11">Homodimer.</text>
</comment>
<comment type="function">
    <text evidence="2 11">Catalyzes the production of nitric oxide.</text>
</comment>
<dbReference type="Pfam" id="PF02898">
    <property type="entry name" value="NO_synthase"/>
    <property type="match status" value="1"/>
</dbReference>
<evidence type="ECO:0000313" key="14">
    <source>
        <dbReference type="Proteomes" id="UP001469365"/>
    </source>
</evidence>
<evidence type="ECO:0000256" key="3">
    <source>
        <dbReference type="ARBA" id="ARBA00005411"/>
    </source>
</evidence>
<dbReference type="PANTHER" id="PTHR43410:SF1">
    <property type="entry name" value="NITRIC OXIDE SYNTHASE"/>
    <property type="match status" value="1"/>
</dbReference>
<organism evidence="13 14">
    <name type="scientific">Paenibacillus filicis</name>
    <dbReference type="NCBI Taxonomy" id="669464"/>
    <lineage>
        <taxon>Bacteria</taxon>
        <taxon>Bacillati</taxon>
        <taxon>Bacillota</taxon>
        <taxon>Bacilli</taxon>
        <taxon>Bacillales</taxon>
        <taxon>Paenibacillaceae</taxon>
        <taxon>Paenibacillus</taxon>
    </lineage>
</organism>
<comment type="catalytic activity">
    <reaction evidence="10">
        <text>3 reduced [flavodoxin] + 2 L-arginine + 4 O2 = 3 oxidized [flavodoxin] + 2 L-citrulline + 2 nitric oxide + 4 H2O + 5 H(+)</text>
        <dbReference type="Rhea" id="RHEA:52324"/>
        <dbReference type="Rhea" id="RHEA-COMP:10622"/>
        <dbReference type="Rhea" id="RHEA-COMP:10623"/>
        <dbReference type="ChEBI" id="CHEBI:15377"/>
        <dbReference type="ChEBI" id="CHEBI:15378"/>
        <dbReference type="ChEBI" id="CHEBI:15379"/>
        <dbReference type="ChEBI" id="CHEBI:16480"/>
        <dbReference type="ChEBI" id="CHEBI:32682"/>
        <dbReference type="ChEBI" id="CHEBI:57618"/>
        <dbReference type="ChEBI" id="CHEBI:57743"/>
        <dbReference type="ChEBI" id="CHEBI:58210"/>
        <dbReference type="EC" id="1.14.14.47"/>
    </reaction>
</comment>
<evidence type="ECO:0000256" key="1">
    <source>
        <dbReference type="ARBA" id="ARBA00001971"/>
    </source>
</evidence>
<protein>
    <recommendedName>
        <fullName evidence="5 11">Nitric oxide synthase oxygenase</fullName>
        <ecNumber evidence="4 11">1.14.14.47</ecNumber>
    </recommendedName>
</protein>
<keyword evidence="14" id="KW-1185">Reference proteome</keyword>
<evidence type="ECO:0000256" key="11">
    <source>
        <dbReference type="PIRNR" id="PIRNR037219"/>
    </source>
</evidence>
<evidence type="ECO:0000256" key="9">
    <source>
        <dbReference type="ARBA" id="ARBA00023004"/>
    </source>
</evidence>
<evidence type="ECO:0000256" key="10">
    <source>
        <dbReference type="ARBA" id="ARBA00048713"/>
    </source>
</evidence>
<reference evidence="13 14" key="1">
    <citation type="submission" date="2024-04" db="EMBL/GenBank/DDBJ databases">
        <title>draft genome sequnece of Paenibacillus filicis.</title>
        <authorList>
            <person name="Kim D.-U."/>
        </authorList>
    </citation>
    <scope>NUCLEOTIDE SEQUENCE [LARGE SCALE GENOMIC DNA]</scope>
    <source>
        <strain evidence="13 14">KACC14197</strain>
    </source>
</reference>
<accession>A0ABU9DGZ6</accession>
<keyword evidence="6 11" id="KW-0349">Heme</keyword>
<dbReference type="Proteomes" id="UP001469365">
    <property type="component" value="Unassembled WGS sequence"/>
</dbReference>
<dbReference type="InterPro" id="IPR017142">
    <property type="entry name" value="Nitric_oxide_synthase_Oase-su"/>
</dbReference>
<dbReference type="InterPro" id="IPR044943">
    <property type="entry name" value="NOS_dom_1"/>
</dbReference>
<dbReference type="PANTHER" id="PTHR43410">
    <property type="entry name" value="NITRIC OXIDE SYNTHASE OXYGENASE"/>
    <property type="match status" value="1"/>
</dbReference>
<evidence type="ECO:0000259" key="12">
    <source>
        <dbReference type="PROSITE" id="PS60001"/>
    </source>
</evidence>
<keyword evidence="7 11" id="KW-0479">Metal-binding</keyword>
<dbReference type="PROSITE" id="PS60001">
    <property type="entry name" value="NOS"/>
    <property type="match status" value="1"/>
</dbReference>
<comment type="miscellaneous">
    <text evidence="11">This protein is similar to the oxygenase domain of eukaryotic nitric oxide synthases but lacks the reductase domain which, in eukaryotes, is responsible for transfer of electrons to the ferric heme during nitric oxide synthesis.</text>
</comment>
<evidence type="ECO:0000313" key="13">
    <source>
        <dbReference type="EMBL" id="MEK8128151.1"/>
    </source>
</evidence>
<dbReference type="SUPFAM" id="SSF56512">
    <property type="entry name" value="Nitric oxide (NO) synthase oxygenase domain"/>
    <property type="match status" value="1"/>
</dbReference>
<dbReference type="InterPro" id="IPR036119">
    <property type="entry name" value="NOS_N_sf"/>
</dbReference>
<comment type="caution">
    <text evidence="13">The sequence shown here is derived from an EMBL/GenBank/DDBJ whole genome shotgun (WGS) entry which is preliminary data.</text>
</comment>
<keyword evidence="8 11" id="KW-0560">Oxidoreductase</keyword>
<dbReference type="Gene3D" id="3.90.440.10">
    <property type="entry name" value="Nitric Oxide Synthase,Heme Domain,Chain A domain 2"/>
    <property type="match status" value="1"/>
</dbReference>
<dbReference type="Gene3D" id="3.90.1230.10">
    <property type="entry name" value="Nitric Oxide Synthase, Chain A, domain 3"/>
    <property type="match status" value="1"/>
</dbReference>
<evidence type="ECO:0000256" key="6">
    <source>
        <dbReference type="ARBA" id="ARBA00022617"/>
    </source>
</evidence>
<name>A0ABU9DGZ6_9BACL</name>
<proteinExistence type="inferred from homology"/>
<evidence type="ECO:0000256" key="5">
    <source>
        <dbReference type="ARBA" id="ARBA00018859"/>
    </source>
</evidence>
<evidence type="ECO:0000256" key="4">
    <source>
        <dbReference type="ARBA" id="ARBA00012735"/>
    </source>
</evidence>
<dbReference type="PIRSF" id="PIRSF037219">
    <property type="entry name" value="NOS_oxygenase"/>
    <property type="match status" value="1"/>
</dbReference>
<evidence type="ECO:0000256" key="2">
    <source>
        <dbReference type="ARBA" id="ARBA00002642"/>
    </source>
</evidence>
<evidence type="ECO:0000256" key="7">
    <source>
        <dbReference type="ARBA" id="ARBA00022723"/>
    </source>
</evidence>